<organism evidence="7 8">
    <name type="scientific">Desulfonispora thiosulfatigenes DSM 11270</name>
    <dbReference type="NCBI Taxonomy" id="656914"/>
    <lineage>
        <taxon>Bacteria</taxon>
        <taxon>Bacillati</taxon>
        <taxon>Bacillota</taxon>
        <taxon>Clostridia</taxon>
        <taxon>Eubacteriales</taxon>
        <taxon>Peptococcaceae</taxon>
        <taxon>Desulfonispora</taxon>
    </lineage>
</organism>
<dbReference type="GO" id="GO:0005886">
    <property type="term" value="C:plasma membrane"/>
    <property type="evidence" value="ECO:0007669"/>
    <property type="project" value="UniProtKB-SubCell"/>
</dbReference>
<dbReference type="AlphaFoldDB" id="A0A1W1VE39"/>
<keyword evidence="4 6" id="KW-1133">Transmembrane helix</keyword>
<feature type="transmembrane region" description="Helical" evidence="6">
    <location>
        <begin position="63"/>
        <end position="81"/>
    </location>
</feature>
<accession>A0A1W1VE39</accession>
<dbReference type="Proteomes" id="UP000192731">
    <property type="component" value="Unassembled WGS sequence"/>
</dbReference>
<dbReference type="PANTHER" id="PTHR47089">
    <property type="entry name" value="ABC TRANSPORTER, PERMEASE PROTEIN"/>
    <property type="match status" value="1"/>
</dbReference>
<dbReference type="GO" id="GO:0022857">
    <property type="term" value="F:transmembrane transporter activity"/>
    <property type="evidence" value="ECO:0007669"/>
    <property type="project" value="InterPro"/>
</dbReference>
<dbReference type="InterPro" id="IPR001851">
    <property type="entry name" value="ABC_transp_permease"/>
</dbReference>
<name>A0A1W1VE39_DESTI</name>
<protein>
    <submittedName>
        <fullName evidence="7">Nucleoside ABC transporter membrane protein</fullName>
    </submittedName>
</protein>
<dbReference type="Pfam" id="PF02653">
    <property type="entry name" value="BPD_transp_2"/>
    <property type="match status" value="1"/>
</dbReference>
<evidence type="ECO:0000256" key="4">
    <source>
        <dbReference type="ARBA" id="ARBA00022989"/>
    </source>
</evidence>
<keyword evidence="3 6" id="KW-0812">Transmembrane</keyword>
<sequence>MLIRIAKRSDMNKRKYVTIQITAVLLALLTAAIFIVLLGHNPLEVYSSMLKGAFGSSYRFKETVIKAIPLVITSLGIGIAFKMKFWNIGAEGQIIMGAFLASWVGLSFPDLPKLVLLLLMFIGGFIGGGMWALIPAFLKAKWETNETIVTLMMNYIALKWITYLQFGPWKDPKAMGFPKIPYFSDNGILPDFFGVHLGWVITLVLVVLVYIFMNHSKKGYEIAVLGESENTARYAGISVPKTIILALILSGGLSGITGFIQVSGVSNNLSIQIAGGVGYTAIITTWLAGLSAPVILVVSFLFAVLIQGGAFIQTAFGIPEAAASMLQGIILFFVLGSEFFVRYKVIYDHKQAENKGV</sequence>
<feature type="transmembrane region" description="Helical" evidence="6">
    <location>
        <begin position="21"/>
        <end position="43"/>
    </location>
</feature>
<evidence type="ECO:0000313" key="7">
    <source>
        <dbReference type="EMBL" id="SMB91586.1"/>
    </source>
</evidence>
<feature type="transmembrane region" description="Helical" evidence="6">
    <location>
        <begin position="114"/>
        <end position="136"/>
    </location>
</feature>
<dbReference type="EMBL" id="FWWT01000019">
    <property type="protein sequence ID" value="SMB91586.1"/>
    <property type="molecule type" value="Genomic_DNA"/>
</dbReference>
<keyword evidence="8" id="KW-1185">Reference proteome</keyword>
<evidence type="ECO:0000256" key="5">
    <source>
        <dbReference type="ARBA" id="ARBA00023136"/>
    </source>
</evidence>
<dbReference type="OrthoDB" id="45037at2"/>
<feature type="transmembrane region" description="Helical" evidence="6">
    <location>
        <begin position="88"/>
        <end position="108"/>
    </location>
</feature>
<comment type="subcellular location">
    <subcellularLocation>
        <location evidence="1">Cell membrane</location>
        <topology evidence="1">Multi-pass membrane protein</topology>
    </subcellularLocation>
</comment>
<gene>
    <name evidence="7" type="ORF">SAMN00017405_2206</name>
</gene>
<evidence type="ECO:0000256" key="6">
    <source>
        <dbReference type="SAM" id="Phobius"/>
    </source>
</evidence>
<feature type="transmembrane region" description="Helical" evidence="6">
    <location>
        <begin position="269"/>
        <end position="287"/>
    </location>
</feature>
<feature type="transmembrane region" description="Helical" evidence="6">
    <location>
        <begin position="148"/>
        <end position="166"/>
    </location>
</feature>
<dbReference type="CDD" id="cd06580">
    <property type="entry name" value="TM_PBP1_transp_TpRbsC_like"/>
    <property type="match status" value="1"/>
</dbReference>
<evidence type="ECO:0000256" key="2">
    <source>
        <dbReference type="ARBA" id="ARBA00022475"/>
    </source>
</evidence>
<evidence type="ECO:0000256" key="1">
    <source>
        <dbReference type="ARBA" id="ARBA00004651"/>
    </source>
</evidence>
<dbReference type="PANTHER" id="PTHR47089:SF1">
    <property type="entry name" value="GUANOSINE ABC TRANSPORTER PERMEASE PROTEIN NUPP"/>
    <property type="match status" value="1"/>
</dbReference>
<evidence type="ECO:0000313" key="8">
    <source>
        <dbReference type="Proteomes" id="UP000192731"/>
    </source>
</evidence>
<feature type="transmembrane region" description="Helical" evidence="6">
    <location>
        <begin position="243"/>
        <end position="263"/>
    </location>
</feature>
<proteinExistence type="predicted"/>
<feature type="transmembrane region" description="Helical" evidence="6">
    <location>
        <begin position="192"/>
        <end position="213"/>
    </location>
</feature>
<reference evidence="7 8" key="1">
    <citation type="submission" date="2017-04" db="EMBL/GenBank/DDBJ databases">
        <authorList>
            <person name="Afonso C.L."/>
            <person name="Miller P.J."/>
            <person name="Scott M.A."/>
            <person name="Spackman E."/>
            <person name="Goraichik I."/>
            <person name="Dimitrov K.M."/>
            <person name="Suarez D.L."/>
            <person name="Swayne D.E."/>
        </authorList>
    </citation>
    <scope>NUCLEOTIDE SEQUENCE [LARGE SCALE GENOMIC DNA]</scope>
    <source>
        <strain evidence="7 8">DSM 11270</strain>
    </source>
</reference>
<dbReference type="STRING" id="656914.SAMN00017405_2206"/>
<evidence type="ECO:0000256" key="3">
    <source>
        <dbReference type="ARBA" id="ARBA00022692"/>
    </source>
</evidence>
<keyword evidence="5 6" id="KW-0472">Membrane</keyword>
<feature type="transmembrane region" description="Helical" evidence="6">
    <location>
        <begin position="294"/>
        <end position="316"/>
    </location>
</feature>
<keyword evidence="2" id="KW-1003">Cell membrane</keyword>
<feature type="transmembrane region" description="Helical" evidence="6">
    <location>
        <begin position="322"/>
        <end position="341"/>
    </location>
</feature>